<sequence length="410" mass="46536">MNLPTPLPDAGRRHDIDALRALAFLFVILYHVGMYYVADWPWHLKSPHAAEWLQWPMRVLNIWRMDLVFLISGVSLGFLARHQGTAALLRSRGARLVLPLVFGMIVIVPYQAYAQGVANGLVAPGFGAFLLRYLSMAEPWPKRAFDGAEFGMTWNHLWYLPYLFAYTALVALTLPLWRSPAGQWVRRRFNALRGWQLLLLPVLPLVAWTVLLAPHFPPTHNLVRDFYLHAIYLTVFLYGYWMGVDTGIWKELERLRRLSLVLAVAAIGTLIAVRVGARGSAPGFVIDLLRTLYMWLAIATILGHGHRHLNRPWPWLRWANESVYPWYVLHQTLIVVAVVWLAPLALGPVLEPALILIATIGGCWLLTDALVRRVRWLRPLFGLTRRARHTGAAPQAQDQSPLSLASTRST</sequence>
<dbReference type="PANTHER" id="PTHR36927">
    <property type="entry name" value="BLR4337 PROTEIN"/>
    <property type="match status" value="1"/>
</dbReference>
<feature type="region of interest" description="Disordered" evidence="1">
    <location>
        <begin position="391"/>
        <end position="410"/>
    </location>
</feature>
<feature type="transmembrane region" description="Helical" evidence="2">
    <location>
        <begin position="197"/>
        <end position="214"/>
    </location>
</feature>
<dbReference type="PANTHER" id="PTHR36927:SF3">
    <property type="entry name" value="GLUCANS BIOSYNTHESIS PROTEIN C"/>
    <property type="match status" value="1"/>
</dbReference>
<feature type="transmembrane region" description="Helical" evidence="2">
    <location>
        <begin position="324"/>
        <end position="346"/>
    </location>
</feature>
<feature type="transmembrane region" description="Helical" evidence="2">
    <location>
        <begin position="352"/>
        <end position="371"/>
    </location>
</feature>
<evidence type="ECO:0000313" key="5">
    <source>
        <dbReference type="Proteomes" id="UP000032067"/>
    </source>
</evidence>
<name>A0A0D0LTG7_VARPD</name>
<evidence type="ECO:0000256" key="2">
    <source>
        <dbReference type="SAM" id="Phobius"/>
    </source>
</evidence>
<gene>
    <name evidence="4" type="ORF">RT97_25895</name>
</gene>
<protein>
    <submittedName>
        <fullName evidence="4">Membrane protein</fullName>
    </submittedName>
</protein>
<evidence type="ECO:0000313" key="4">
    <source>
        <dbReference type="EMBL" id="KIQ23266.1"/>
    </source>
</evidence>
<dbReference type="RefSeq" id="WP_042581720.1">
    <property type="nucleotide sequence ID" value="NZ_JXQQ01000076.1"/>
</dbReference>
<reference evidence="4 5" key="1">
    <citation type="submission" date="2014-12" db="EMBL/GenBank/DDBJ databases">
        <title>16Stimator: statistical estimation of ribosomal gene copy numbers from draft genome assemblies.</title>
        <authorList>
            <person name="Perisin M.A."/>
            <person name="Vetter M."/>
            <person name="Gilbert J.A."/>
            <person name="Bergelson J."/>
        </authorList>
    </citation>
    <scope>NUCLEOTIDE SEQUENCE [LARGE SCALE GENOMIC DNA]</scope>
    <source>
        <strain evidence="4 5">MEDvA23</strain>
    </source>
</reference>
<organism evidence="4 5">
    <name type="scientific">Variovorax paradoxus</name>
    <dbReference type="NCBI Taxonomy" id="34073"/>
    <lineage>
        <taxon>Bacteria</taxon>
        <taxon>Pseudomonadati</taxon>
        <taxon>Pseudomonadota</taxon>
        <taxon>Betaproteobacteria</taxon>
        <taxon>Burkholderiales</taxon>
        <taxon>Comamonadaceae</taxon>
        <taxon>Variovorax</taxon>
    </lineage>
</organism>
<feature type="transmembrane region" description="Helical" evidence="2">
    <location>
        <begin position="93"/>
        <end position="113"/>
    </location>
</feature>
<accession>A0A0D0LTG7</accession>
<dbReference type="InterPro" id="IPR050623">
    <property type="entry name" value="Glucan_succinyl_AcylTrfase"/>
</dbReference>
<proteinExistence type="predicted"/>
<feature type="compositionally biased region" description="Polar residues" evidence="1">
    <location>
        <begin position="396"/>
        <end position="410"/>
    </location>
</feature>
<keyword evidence="2" id="KW-0472">Membrane</keyword>
<dbReference type="EMBL" id="JXQQ01000076">
    <property type="protein sequence ID" value="KIQ23266.1"/>
    <property type="molecule type" value="Genomic_DNA"/>
</dbReference>
<feature type="transmembrane region" description="Helical" evidence="2">
    <location>
        <begin position="255"/>
        <end position="277"/>
    </location>
</feature>
<feature type="domain" description="Acyltransferase 3" evidence="3">
    <location>
        <begin position="14"/>
        <end position="367"/>
    </location>
</feature>
<feature type="transmembrane region" description="Helical" evidence="2">
    <location>
        <begin position="226"/>
        <end position="243"/>
    </location>
</feature>
<evidence type="ECO:0000259" key="3">
    <source>
        <dbReference type="Pfam" id="PF01757"/>
    </source>
</evidence>
<dbReference type="GO" id="GO:0016747">
    <property type="term" value="F:acyltransferase activity, transferring groups other than amino-acyl groups"/>
    <property type="evidence" value="ECO:0007669"/>
    <property type="project" value="InterPro"/>
</dbReference>
<dbReference type="Proteomes" id="UP000032067">
    <property type="component" value="Unassembled WGS sequence"/>
</dbReference>
<dbReference type="AlphaFoldDB" id="A0A0D0LTG7"/>
<dbReference type="Pfam" id="PF01757">
    <property type="entry name" value="Acyl_transf_3"/>
    <property type="match status" value="1"/>
</dbReference>
<comment type="caution">
    <text evidence="4">The sequence shown here is derived from an EMBL/GenBank/DDBJ whole genome shotgun (WGS) entry which is preliminary data.</text>
</comment>
<keyword evidence="2" id="KW-1133">Transmembrane helix</keyword>
<dbReference type="InterPro" id="IPR002656">
    <property type="entry name" value="Acyl_transf_3_dom"/>
</dbReference>
<feature type="transmembrane region" description="Helical" evidence="2">
    <location>
        <begin position="62"/>
        <end position="81"/>
    </location>
</feature>
<keyword evidence="2" id="KW-0812">Transmembrane</keyword>
<feature type="transmembrane region" description="Helical" evidence="2">
    <location>
        <begin position="159"/>
        <end position="177"/>
    </location>
</feature>
<feature type="transmembrane region" description="Helical" evidence="2">
    <location>
        <begin position="283"/>
        <end position="303"/>
    </location>
</feature>
<evidence type="ECO:0000256" key="1">
    <source>
        <dbReference type="SAM" id="MobiDB-lite"/>
    </source>
</evidence>
<dbReference type="OrthoDB" id="9809782at2"/>
<feature type="transmembrane region" description="Helical" evidence="2">
    <location>
        <begin position="21"/>
        <end position="38"/>
    </location>
</feature>